<gene>
    <name evidence="7" type="ORF">THRCLA_06901</name>
</gene>
<evidence type="ECO:0000313" key="8">
    <source>
        <dbReference type="Proteomes" id="UP000243217"/>
    </source>
</evidence>
<feature type="domain" description="Tyrosine-protein phosphatase" evidence="5">
    <location>
        <begin position="181"/>
        <end position="331"/>
    </location>
</feature>
<sequence>MDRRLVFELWKWMQMLQEPTRLDKENQVLAQPYIPRPKPVILNPVAVPEKAVSMPSLLSVRTSSNDNPSKSNEMVTLAHLEAFQAKSERMPFVLVWSIIYQHLLIGRSQTPSNAFYSLKKINTQEKLEDELNKAGLIDENDMVYIEGLIEKLQLRQAHKHRHGHGHRHRQSAKLNTRDMSQPSHVLEHVFLGSRANARDKSTLLELGITHILNVTPARTIDPVAGVPNFFEKDGCFTYRRCPLFDNKSEDILTCIEGCIAFIDQAQYYGRVLVHCKQGVSRSAAIVIAYVMRVKNLKLDEALAFVKEKRSEVQPNAGFLKQLCQFESRNKKKSTTQLKDVVKEQPIAINKVAIGPSLPPHLQAKASNCIGPKRKPDEELYISSKKAKTTKENANVCS</sequence>
<dbReference type="AlphaFoldDB" id="A0A1V9ZHV1"/>
<dbReference type="EMBL" id="JNBS01001898">
    <property type="protein sequence ID" value="OQR97572.1"/>
    <property type="molecule type" value="Genomic_DNA"/>
</dbReference>
<dbReference type="PANTHER" id="PTHR10159:SF511">
    <property type="entry name" value="DUAL SPECIFICITY PROTEIN PHOSPHATASE 1"/>
    <property type="match status" value="1"/>
</dbReference>
<dbReference type="OrthoDB" id="10252009at2759"/>
<keyword evidence="8" id="KW-1185">Reference proteome</keyword>
<dbReference type="InterPro" id="IPR020422">
    <property type="entry name" value="TYR_PHOSPHATASE_DUAL_dom"/>
</dbReference>
<organism evidence="7 8">
    <name type="scientific">Thraustotheca clavata</name>
    <dbReference type="NCBI Taxonomy" id="74557"/>
    <lineage>
        <taxon>Eukaryota</taxon>
        <taxon>Sar</taxon>
        <taxon>Stramenopiles</taxon>
        <taxon>Oomycota</taxon>
        <taxon>Saprolegniomycetes</taxon>
        <taxon>Saprolegniales</taxon>
        <taxon>Achlyaceae</taxon>
        <taxon>Thraustotheca</taxon>
    </lineage>
</organism>
<dbReference type="SMART" id="SM00195">
    <property type="entry name" value="DSPc"/>
    <property type="match status" value="1"/>
</dbReference>
<dbReference type="Proteomes" id="UP000243217">
    <property type="component" value="Unassembled WGS sequence"/>
</dbReference>
<comment type="caution">
    <text evidence="7">The sequence shown here is derived from an EMBL/GenBank/DDBJ whole genome shotgun (WGS) entry which is preliminary data.</text>
</comment>
<proteinExistence type="inferred from homology"/>
<dbReference type="PROSITE" id="PS00383">
    <property type="entry name" value="TYR_PHOSPHATASE_1"/>
    <property type="match status" value="1"/>
</dbReference>
<dbReference type="GO" id="GO:0043409">
    <property type="term" value="P:negative regulation of MAPK cascade"/>
    <property type="evidence" value="ECO:0007669"/>
    <property type="project" value="TreeGrafter"/>
</dbReference>
<evidence type="ECO:0000259" key="6">
    <source>
        <dbReference type="PROSITE" id="PS50056"/>
    </source>
</evidence>
<evidence type="ECO:0000313" key="7">
    <source>
        <dbReference type="EMBL" id="OQR97572.1"/>
    </source>
</evidence>
<dbReference type="InterPro" id="IPR000387">
    <property type="entry name" value="Tyr_Pase_dom"/>
</dbReference>
<dbReference type="STRING" id="74557.A0A1V9ZHV1"/>
<evidence type="ECO:0000256" key="1">
    <source>
        <dbReference type="ARBA" id="ARBA00008601"/>
    </source>
</evidence>
<dbReference type="InterPro" id="IPR000340">
    <property type="entry name" value="Dual-sp_phosphatase_cat-dom"/>
</dbReference>
<accession>A0A1V9ZHV1</accession>
<feature type="domain" description="Tyrosine specific protein phosphatases" evidence="6">
    <location>
        <begin position="249"/>
        <end position="309"/>
    </location>
</feature>
<dbReference type="SUPFAM" id="SSF52799">
    <property type="entry name" value="(Phosphotyrosine protein) phosphatases II"/>
    <property type="match status" value="1"/>
</dbReference>
<dbReference type="InterPro" id="IPR016130">
    <property type="entry name" value="Tyr_Pase_AS"/>
</dbReference>
<keyword evidence="3" id="KW-0378">Hydrolase</keyword>
<evidence type="ECO:0000256" key="2">
    <source>
        <dbReference type="ARBA" id="ARBA00013064"/>
    </source>
</evidence>
<evidence type="ECO:0000256" key="4">
    <source>
        <dbReference type="ARBA" id="ARBA00022912"/>
    </source>
</evidence>
<dbReference type="PANTHER" id="PTHR10159">
    <property type="entry name" value="DUAL SPECIFICITY PROTEIN PHOSPHATASE"/>
    <property type="match status" value="1"/>
</dbReference>
<dbReference type="PROSITE" id="PS50054">
    <property type="entry name" value="TYR_PHOSPHATASE_DUAL"/>
    <property type="match status" value="1"/>
</dbReference>
<name>A0A1V9ZHV1_9STRA</name>
<dbReference type="GO" id="GO:0005737">
    <property type="term" value="C:cytoplasm"/>
    <property type="evidence" value="ECO:0007669"/>
    <property type="project" value="TreeGrafter"/>
</dbReference>
<dbReference type="InterPro" id="IPR029021">
    <property type="entry name" value="Prot-tyrosine_phosphatase-like"/>
</dbReference>
<dbReference type="EC" id="3.1.3.48" evidence="2"/>
<dbReference type="Gene3D" id="3.90.190.10">
    <property type="entry name" value="Protein tyrosine phosphatase superfamily"/>
    <property type="match status" value="1"/>
</dbReference>
<dbReference type="GO" id="GO:0017017">
    <property type="term" value="F:MAP kinase tyrosine/serine/threonine phosphatase activity"/>
    <property type="evidence" value="ECO:0007669"/>
    <property type="project" value="TreeGrafter"/>
</dbReference>
<evidence type="ECO:0000256" key="3">
    <source>
        <dbReference type="ARBA" id="ARBA00022801"/>
    </source>
</evidence>
<dbReference type="CDD" id="cd14498">
    <property type="entry name" value="DSP"/>
    <property type="match status" value="1"/>
</dbReference>
<dbReference type="GO" id="GO:0008330">
    <property type="term" value="F:protein tyrosine/threonine phosphatase activity"/>
    <property type="evidence" value="ECO:0007669"/>
    <property type="project" value="TreeGrafter"/>
</dbReference>
<dbReference type="GO" id="GO:0033550">
    <property type="term" value="F:MAP kinase tyrosine phosphatase activity"/>
    <property type="evidence" value="ECO:0007669"/>
    <property type="project" value="TreeGrafter"/>
</dbReference>
<dbReference type="Pfam" id="PF00782">
    <property type="entry name" value="DSPc"/>
    <property type="match status" value="1"/>
</dbReference>
<comment type="similarity">
    <text evidence="1">Belongs to the protein-tyrosine phosphatase family. Non-receptor class dual specificity subfamily.</text>
</comment>
<dbReference type="PROSITE" id="PS50056">
    <property type="entry name" value="TYR_PHOSPHATASE_2"/>
    <property type="match status" value="1"/>
</dbReference>
<reference evidence="7 8" key="1">
    <citation type="journal article" date="2014" name="Genome Biol. Evol.">
        <title>The secreted proteins of Achlya hypogyna and Thraustotheca clavata identify the ancestral oomycete secretome and reveal gene acquisitions by horizontal gene transfer.</title>
        <authorList>
            <person name="Misner I."/>
            <person name="Blouin N."/>
            <person name="Leonard G."/>
            <person name="Richards T.A."/>
            <person name="Lane C.E."/>
        </authorList>
    </citation>
    <scope>NUCLEOTIDE SEQUENCE [LARGE SCALE GENOMIC DNA]</scope>
    <source>
        <strain evidence="7 8">ATCC 34112</strain>
    </source>
</reference>
<evidence type="ECO:0000259" key="5">
    <source>
        <dbReference type="PROSITE" id="PS50054"/>
    </source>
</evidence>
<protein>
    <recommendedName>
        <fullName evidence="2">protein-tyrosine-phosphatase</fullName>
        <ecNumber evidence="2">3.1.3.48</ecNumber>
    </recommendedName>
</protein>
<keyword evidence="4" id="KW-0904">Protein phosphatase</keyword>